<dbReference type="InterPro" id="IPR004099">
    <property type="entry name" value="Pyr_nucl-diS_OxRdtase_dimer"/>
</dbReference>
<dbReference type="AlphaFoldDB" id="A0A380K7V9"/>
<feature type="binding site" evidence="15">
    <location>
        <position position="238"/>
    </location>
    <ligand>
        <name>FAD</name>
        <dbReference type="ChEBI" id="CHEBI:57692"/>
    </ligand>
</feature>
<dbReference type="FunFam" id="3.30.390.30:FF:000001">
    <property type="entry name" value="Dihydrolipoyl dehydrogenase"/>
    <property type="match status" value="1"/>
</dbReference>
<keyword evidence="6 17" id="KW-0285">Flavoprotein</keyword>
<comment type="similarity">
    <text evidence="2 17">Belongs to the class-I pyridine nucleotide-disulfide oxidoreductase family.</text>
</comment>
<dbReference type="InterPro" id="IPR036188">
    <property type="entry name" value="FAD/NAD-bd_sf"/>
</dbReference>
<dbReference type="GO" id="GO:0006103">
    <property type="term" value="P:2-oxoglutarate metabolic process"/>
    <property type="evidence" value="ECO:0007669"/>
    <property type="project" value="TreeGrafter"/>
</dbReference>
<evidence type="ECO:0000256" key="9">
    <source>
        <dbReference type="ARBA" id="ARBA00023002"/>
    </source>
</evidence>
<evidence type="ECO:0000256" key="12">
    <source>
        <dbReference type="ARBA" id="ARBA00023284"/>
    </source>
</evidence>
<feature type="binding site" evidence="15">
    <location>
        <begin position="431"/>
        <end position="434"/>
    </location>
    <ligand>
        <name>FAD</name>
        <dbReference type="ChEBI" id="CHEBI:57692"/>
    </ligand>
</feature>
<keyword evidence="8 15" id="KW-0274">FAD</keyword>
<dbReference type="InterPro" id="IPR012999">
    <property type="entry name" value="Pyr_OxRdtase_I_AS"/>
</dbReference>
<evidence type="ECO:0000256" key="15">
    <source>
        <dbReference type="PIRSR" id="PIRSR000350-3"/>
    </source>
</evidence>
<dbReference type="Pfam" id="PF07992">
    <property type="entry name" value="Pyr_redox_2"/>
    <property type="match status" value="1"/>
</dbReference>
<reference evidence="19 20" key="1">
    <citation type="submission" date="2018-06" db="EMBL/GenBank/DDBJ databases">
        <authorList>
            <consortium name="Pathogen Informatics"/>
            <person name="Doyle S."/>
        </authorList>
    </citation>
    <scope>NUCLEOTIDE SEQUENCE [LARGE SCALE GENOMIC DNA]</scope>
    <source>
        <strain evidence="19 20">NCTC12224</strain>
    </source>
</reference>
<keyword evidence="15" id="KW-0547">Nucleotide-binding</keyword>
<feature type="binding site" evidence="15">
    <location>
        <begin position="262"/>
        <end position="264"/>
    </location>
    <ligand>
        <name>FAD</name>
        <dbReference type="ChEBI" id="CHEBI:57692"/>
    </ligand>
</feature>
<keyword evidence="11" id="KW-1015">Disulfide bond</keyword>
<name>A0A380K7V9_9STRE</name>
<keyword evidence="12 17" id="KW-0676">Redox-active center</keyword>
<evidence type="ECO:0000256" key="7">
    <source>
        <dbReference type="ARBA" id="ARBA00022823"/>
    </source>
</evidence>
<comment type="miscellaneous">
    <text evidence="17">The active site is a redox-active disulfide bond.</text>
</comment>
<organism evidence="19 20">
    <name type="scientific">Streptococcus hyointestinalis</name>
    <dbReference type="NCBI Taxonomy" id="1337"/>
    <lineage>
        <taxon>Bacteria</taxon>
        <taxon>Bacillati</taxon>
        <taxon>Bacillota</taxon>
        <taxon>Bacilli</taxon>
        <taxon>Lactobacillales</taxon>
        <taxon>Streptococcaceae</taxon>
        <taxon>Streptococcus</taxon>
    </lineage>
</organism>
<dbReference type="PRINTS" id="PR00368">
    <property type="entry name" value="FADPNR"/>
</dbReference>
<dbReference type="SUPFAM" id="SSF51905">
    <property type="entry name" value="FAD/NAD(P)-binding domain"/>
    <property type="match status" value="1"/>
</dbReference>
<dbReference type="InterPro" id="IPR001100">
    <property type="entry name" value="Pyr_nuc-diS_OxRdtase"/>
</dbReference>
<dbReference type="EC" id="1.8.1.4" evidence="3 17"/>
<evidence type="ECO:0000256" key="11">
    <source>
        <dbReference type="ARBA" id="ARBA00023157"/>
    </source>
</evidence>
<dbReference type="SUPFAM" id="SSF51230">
    <property type="entry name" value="Single hybrid motif"/>
    <property type="match status" value="1"/>
</dbReference>
<keyword evidence="5" id="KW-0963">Cytoplasm</keyword>
<evidence type="ECO:0000256" key="8">
    <source>
        <dbReference type="ARBA" id="ARBA00022827"/>
    </source>
</evidence>
<dbReference type="SUPFAM" id="SSF55424">
    <property type="entry name" value="FAD/NAD-linked reductases, dimerisation (C-terminal) domain"/>
    <property type="match status" value="1"/>
</dbReference>
<dbReference type="GO" id="GO:0005737">
    <property type="term" value="C:cytoplasm"/>
    <property type="evidence" value="ECO:0007669"/>
    <property type="project" value="UniProtKB-SubCell"/>
</dbReference>
<feature type="domain" description="Lipoyl-binding" evidence="18">
    <location>
        <begin position="2"/>
        <end position="77"/>
    </location>
</feature>
<feature type="active site" description="Proton acceptor" evidence="14">
    <location>
        <position position="558"/>
    </location>
</feature>
<comment type="subcellular location">
    <subcellularLocation>
        <location evidence="1">Cytoplasm</location>
    </subcellularLocation>
</comment>
<feature type="binding site" evidence="15">
    <location>
        <position position="387"/>
    </location>
    <ligand>
        <name>NAD(+)</name>
        <dbReference type="ChEBI" id="CHEBI:57540"/>
    </ligand>
</feature>
<feature type="disulfide bond" description="Redox-active" evidence="16">
    <location>
        <begin position="164"/>
        <end position="169"/>
    </location>
</feature>
<keyword evidence="9 17" id="KW-0560">Oxidoreductase</keyword>
<dbReference type="InterPro" id="IPR006258">
    <property type="entry name" value="Lipoamide_DH"/>
</dbReference>
<evidence type="ECO:0000256" key="14">
    <source>
        <dbReference type="PIRSR" id="PIRSR000350-2"/>
    </source>
</evidence>
<feature type="binding site" evidence="15">
    <location>
        <position position="425"/>
    </location>
    <ligand>
        <name>FAD</name>
        <dbReference type="ChEBI" id="CHEBI:57692"/>
    </ligand>
</feature>
<dbReference type="GO" id="GO:0004148">
    <property type="term" value="F:dihydrolipoyl dehydrogenase (NADH) activity"/>
    <property type="evidence" value="ECO:0007669"/>
    <property type="project" value="UniProtKB-EC"/>
</dbReference>
<dbReference type="PANTHER" id="PTHR22912:SF217">
    <property type="entry name" value="DIHYDROLIPOYL DEHYDROGENASE"/>
    <property type="match status" value="1"/>
</dbReference>
<accession>A0A380K7V9</accession>
<dbReference type="PROSITE" id="PS00076">
    <property type="entry name" value="PYRIDINE_REDOX_1"/>
    <property type="match status" value="1"/>
</dbReference>
<dbReference type="Gene3D" id="3.30.390.30">
    <property type="match status" value="1"/>
</dbReference>
<dbReference type="PRINTS" id="PR00411">
    <property type="entry name" value="PNDRDTASEI"/>
</dbReference>
<proteinExistence type="inferred from homology"/>
<evidence type="ECO:0000256" key="5">
    <source>
        <dbReference type="ARBA" id="ARBA00022490"/>
    </source>
</evidence>
<evidence type="ECO:0000313" key="20">
    <source>
        <dbReference type="Proteomes" id="UP000254924"/>
    </source>
</evidence>
<comment type="cofactor">
    <cofactor evidence="15 17">
        <name>FAD</name>
        <dbReference type="ChEBI" id="CHEBI:57692"/>
    </cofactor>
    <text evidence="15 17">Binds 1 FAD per subunit.</text>
</comment>
<dbReference type="PROSITE" id="PS00189">
    <property type="entry name" value="LIPOYL"/>
    <property type="match status" value="1"/>
</dbReference>
<evidence type="ECO:0000256" key="13">
    <source>
        <dbReference type="ARBA" id="ARBA00049187"/>
    </source>
</evidence>
<dbReference type="InterPro" id="IPR023753">
    <property type="entry name" value="FAD/NAD-binding_dom"/>
</dbReference>
<evidence type="ECO:0000256" key="4">
    <source>
        <dbReference type="ARBA" id="ARBA00016961"/>
    </source>
</evidence>
<dbReference type="Gene3D" id="3.50.50.60">
    <property type="entry name" value="FAD/NAD(P)-binding domain"/>
    <property type="match status" value="2"/>
</dbReference>
<dbReference type="Proteomes" id="UP000254924">
    <property type="component" value="Unassembled WGS sequence"/>
</dbReference>
<dbReference type="Pfam" id="PF00364">
    <property type="entry name" value="Biotin_lipoyl"/>
    <property type="match status" value="1"/>
</dbReference>
<protein>
    <recommendedName>
        <fullName evidence="4 17">Dihydrolipoyl dehydrogenase</fullName>
        <ecNumber evidence="3 17">1.8.1.4</ecNumber>
    </recommendedName>
</protein>
<dbReference type="EMBL" id="UHFN01000007">
    <property type="protein sequence ID" value="SUN61175.1"/>
    <property type="molecule type" value="Genomic_DNA"/>
</dbReference>
<dbReference type="PIRSF" id="PIRSF000350">
    <property type="entry name" value="Mercury_reductase_MerA"/>
    <property type="match status" value="1"/>
</dbReference>
<dbReference type="OrthoDB" id="9800167at2"/>
<gene>
    <name evidence="19" type="ORF">NCTC12224_01360</name>
</gene>
<keyword evidence="10 15" id="KW-0520">NAD</keyword>
<evidence type="ECO:0000256" key="10">
    <source>
        <dbReference type="ARBA" id="ARBA00023027"/>
    </source>
</evidence>
<dbReference type="PANTHER" id="PTHR22912">
    <property type="entry name" value="DISULFIDE OXIDOREDUCTASE"/>
    <property type="match status" value="1"/>
</dbReference>
<feature type="binding site" evidence="15">
    <location>
        <position position="322"/>
    </location>
    <ligand>
        <name>NAD(+)</name>
        <dbReference type="ChEBI" id="CHEBI:57540"/>
    </ligand>
</feature>
<dbReference type="PROSITE" id="PS50968">
    <property type="entry name" value="BIOTINYL_LIPOYL"/>
    <property type="match status" value="1"/>
</dbReference>
<evidence type="ECO:0000259" key="18">
    <source>
        <dbReference type="PROSITE" id="PS50968"/>
    </source>
</evidence>
<dbReference type="InterPro" id="IPR050151">
    <property type="entry name" value="Class-I_Pyr_Nuc-Dis_Oxidored"/>
</dbReference>
<evidence type="ECO:0000256" key="2">
    <source>
        <dbReference type="ARBA" id="ARBA00007532"/>
    </source>
</evidence>
<evidence type="ECO:0000313" key="19">
    <source>
        <dbReference type="EMBL" id="SUN61175.1"/>
    </source>
</evidence>
<dbReference type="InterPro" id="IPR011053">
    <property type="entry name" value="Single_hybrid_motif"/>
</dbReference>
<dbReference type="CDD" id="cd06849">
    <property type="entry name" value="lipoyl_domain"/>
    <property type="match status" value="1"/>
</dbReference>
<evidence type="ECO:0000256" key="6">
    <source>
        <dbReference type="ARBA" id="ARBA00022630"/>
    </source>
</evidence>
<dbReference type="Pfam" id="PF02852">
    <property type="entry name" value="Pyr_redox_dim"/>
    <property type="match status" value="1"/>
</dbReference>
<dbReference type="InterPro" id="IPR016156">
    <property type="entry name" value="FAD/NAD-linked_Rdtase_dimer_sf"/>
</dbReference>
<feature type="binding site" evidence="15">
    <location>
        <begin position="299"/>
        <end position="306"/>
    </location>
    <ligand>
        <name>NAD(+)</name>
        <dbReference type="ChEBI" id="CHEBI:57540"/>
    </ligand>
</feature>
<sequence length="584" mass="61938">MAVEVIMPKLGVDMQEGEILEWKKQEGDVVNEGDILLEIMSDKTNMELEAEDSGVLLKIVHQAGETVPVTEVIAYIGAEGESVEAPSATATITAADGQSVTAPAQPSKEAVAEVAAQPKEALGADEYDIVVVGGGPAGYYAAIRGAQLGGKIAIVEKSEFGGTCLNKGCIPTKTYLKNAEILDGLKIAAGRGINLASTNYSIDMDKTVAFKDGVVKTLTGGVRGLLKANKVEIFNGLGQVNPDKTVVIGDKVIKGRHIILATGSKVSRINIPGIDSPLVLTSDDILDLKEIPSSLAVIGGGVVGVELGLVYAAYGTEVTVIEMADRIIPAMDKEVSLELQRILAKKHGMKFLTSTSLSEIVEHGNQLTLKLADGTEVVADKALLSIGRVPQLKGLENLDLELERGRIKVDAYQETSIKGIYAPGDVNGTKMLAHAAYRMGEIAAENALRGNTRKAHLDFTPAAVYTHPEVAMVGLTEDQAREQYGEILVGKNSFAGNGRAIASNEAEGFVKVISEPKYHEILGVHIIGPAAAEIINEAATIMEMELTIDEVAQSIHGHPTFSEVLYEAVMDVLGEAIHNPPKRK</sequence>
<keyword evidence="20" id="KW-1185">Reference proteome</keyword>
<keyword evidence="7" id="KW-0450">Lipoyl</keyword>
<dbReference type="NCBIfam" id="TIGR01350">
    <property type="entry name" value="lipoamide_DH"/>
    <property type="match status" value="1"/>
</dbReference>
<evidence type="ECO:0000256" key="3">
    <source>
        <dbReference type="ARBA" id="ARBA00012608"/>
    </source>
</evidence>
<dbReference type="Gene3D" id="2.40.50.100">
    <property type="match status" value="1"/>
</dbReference>
<comment type="catalytic activity">
    <reaction evidence="13 17">
        <text>N(6)-[(R)-dihydrolipoyl]-L-lysyl-[protein] + NAD(+) = N(6)-[(R)-lipoyl]-L-lysyl-[protein] + NADH + H(+)</text>
        <dbReference type="Rhea" id="RHEA:15045"/>
        <dbReference type="Rhea" id="RHEA-COMP:10474"/>
        <dbReference type="Rhea" id="RHEA-COMP:10475"/>
        <dbReference type="ChEBI" id="CHEBI:15378"/>
        <dbReference type="ChEBI" id="CHEBI:57540"/>
        <dbReference type="ChEBI" id="CHEBI:57945"/>
        <dbReference type="ChEBI" id="CHEBI:83099"/>
        <dbReference type="ChEBI" id="CHEBI:83100"/>
        <dbReference type="EC" id="1.8.1.4"/>
    </reaction>
</comment>
<dbReference type="GO" id="GO:0050660">
    <property type="term" value="F:flavin adenine dinucleotide binding"/>
    <property type="evidence" value="ECO:0007669"/>
    <property type="project" value="InterPro"/>
</dbReference>
<dbReference type="InterPro" id="IPR003016">
    <property type="entry name" value="2-oxoA_DH_lipoyl-BS"/>
</dbReference>
<dbReference type="InterPro" id="IPR000089">
    <property type="entry name" value="Biotin_lipoyl"/>
</dbReference>
<evidence type="ECO:0000256" key="1">
    <source>
        <dbReference type="ARBA" id="ARBA00004496"/>
    </source>
</evidence>
<evidence type="ECO:0000256" key="16">
    <source>
        <dbReference type="PIRSR" id="PIRSR000350-4"/>
    </source>
</evidence>
<evidence type="ECO:0000256" key="17">
    <source>
        <dbReference type="RuleBase" id="RU003692"/>
    </source>
</evidence>
<feature type="binding site" evidence="15">
    <location>
        <position position="173"/>
    </location>
    <ligand>
        <name>FAD</name>
        <dbReference type="ChEBI" id="CHEBI:57692"/>
    </ligand>
</feature>